<evidence type="ECO:0000256" key="1">
    <source>
        <dbReference type="ARBA" id="ARBA00008721"/>
    </source>
</evidence>
<comment type="similarity">
    <text evidence="1">Belongs to the peptidase M43B family.</text>
</comment>
<reference evidence="2 3" key="1">
    <citation type="journal article" date="2015" name="Stand. Genomic Sci.">
        <title>Genomic Encyclopedia of Bacterial and Archaeal Type Strains, Phase III: the genomes of soil and plant-associated and newly described type strains.</title>
        <authorList>
            <person name="Whitman W.B."/>
            <person name="Woyke T."/>
            <person name="Klenk H.P."/>
            <person name="Zhou Y."/>
            <person name="Lilburn T.G."/>
            <person name="Beck B.J."/>
            <person name="De Vos P."/>
            <person name="Vandamme P."/>
            <person name="Eisen J.A."/>
            <person name="Garrity G."/>
            <person name="Hugenholtz P."/>
            <person name="Kyrpides N.C."/>
        </authorList>
    </citation>
    <scope>NUCLEOTIDE SEQUENCE [LARGE SCALE GENOMIC DNA]</scope>
    <source>
        <strain evidence="2 3">CGMCC 1.7271</strain>
    </source>
</reference>
<dbReference type="RefSeq" id="WP_144885596.1">
    <property type="nucleotide sequence ID" value="NZ_VLLE01000003.1"/>
</dbReference>
<dbReference type="OrthoDB" id="6278496at2"/>
<sequence length="360" mass="40932">MKTYYFSIVLLLTMFGCAKTDSKINTAEGEELFITKAPGKACRTYEVFQEQLKADPTLKDRMNDIEAFTNRYIQNPAAYRKVINGVLELPVVVNVLYNKPEENISDRQIQSQLDVLNEDFGATNKDLFTTSTYNSVKSGDLKIRFILKQVNRKYTTVTAFSTNNAMKSASRGGIDATSPETTMNMWVCNLGGGILGYAQFPGGNKATDGVVINTLAFGRGAAYNLYTDYNLGRTATHEVGHYFNLRHIWGDRQCGNDYVDDTPLHYTYNFGCPPANKISSCDGGIEMTMNYIYIQTMPVCICFRRDKPCVYRQRMQLAARELHLRIKFCWYIKKCPDSNRAFSFIHYLILIDHICSKIRT</sequence>
<name>A0A562SQC1_9BACT</name>
<dbReference type="Pfam" id="PF13688">
    <property type="entry name" value="Reprolysin_5"/>
    <property type="match status" value="1"/>
</dbReference>
<dbReference type="PROSITE" id="PS51257">
    <property type="entry name" value="PROKAR_LIPOPROTEIN"/>
    <property type="match status" value="1"/>
</dbReference>
<dbReference type="GO" id="GO:0008237">
    <property type="term" value="F:metallopeptidase activity"/>
    <property type="evidence" value="ECO:0007669"/>
    <property type="project" value="InterPro"/>
</dbReference>
<keyword evidence="3" id="KW-1185">Reference proteome</keyword>
<accession>A0A562SQC1</accession>
<dbReference type="EMBL" id="VLLE01000003">
    <property type="protein sequence ID" value="TWI83441.1"/>
    <property type="molecule type" value="Genomic_DNA"/>
</dbReference>
<dbReference type="AlphaFoldDB" id="A0A562SQC1"/>
<organism evidence="2 3">
    <name type="scientific">Lacibacter cauensis</name>
    <dbReference type="NCBI Taxonomy" id="510947"/>
    <lineage>
        <taxon>Bacteria</taxon>
        <taxon>Pseudomonadati</taxon>
        <taxon>Bacteroidota</taxon>
        <taxon>Chitinophagia</taxon>
        <taxon>Chitinophagales</taxon>
        <taxon>Chitinophagaceae</taxon>
        <taxon>Lacibacter</taxon>
    </lineage>
</organism>
<protein>
    <submittedName>
        <fullName evidence="2">Metallopeptidase family M12-like protein</fullName>
    </submittedName>
</protein>
<proteinExistence type="inferred from homology"/>
<dbReference type="SUPFAM" id="SSF55486">
    <property type="entry name" value="Metalloproteases ('zincins'), catalytic domain"/>
    <property type="match status" value="1"/>
</dbReference>
<evidence type="ECO:0000313" key="2">
    <source>
        <dbReference type="EMBL" id="TWI83441.1"/>
    </source>
</evidence>
<dbReference type="InterPro" id="IPR024079">
    <property type="entry name" value="MetalloPept_cat_dom_sf"/>
</dbReference>
<dbReference type="PANTHER" id="PTHR47466:SF1">
    <property type="entry name" value="METALLOPROTEASE MEP1 (AFU_ORTHOLOGUE AFUA_1G07730)-RELATED"/>
    <property type="match status" value="1"/>
</dbReference>
<gene>
    <name evidence="2" type="ORF">IQ13_1553</name>
</gene>
<dbReference type="Proteomes" id="UP000316167">
    <property type="component" value="Unassembled WGS sequence"/>
</dbReference>
<dbReference type="Gene3D" id="3.40.390.10">
    <property type="entry name" value="Collagenase (Catalytic Domain)"/>
    <property type="match status" value="1"/>
</dbReference>
<evidence type="ECO:0000313" key="3">
    <source>
        <dbReference type="Proteomes" id="UP000316167"/>
    </source>
</evidence>
<comment type="caution">
    <text evidence="2">The sequence shown here is derived from an EMBL/GenBank/DDBJ whole genome shotgun (WGS) entry which is preliminary data.</text>
</comment>
<dbReference type="PANTHER" id="PTHR47466">
    <property type="match status" value="1"/>
</dbReference>